<dbReference type="AlphaFoldDB" id="A0AAV4JRZ9"/>
<evidence type="ECO:0008006" key="3">
    <source>
        <dbReference type="Google" id="ProtNLM"/>
    </source>
</evidence>
<evidence type="ECO:0000313" key="1">
    <source>
        <dbReference type="EMBL" id="GFS25489.1"/>
    </source>
</evidence>
<reference evidence="1 2" key="1">
    <citation type="journal article" date="2021" name="Elife">
        <title>Chloroplast acquisition without the gene transfer in kleptoplastic sea slugs, Plakobranchus ocellatus.</title>
        <authorList>
            <person name="Maeda T."/>
            <person name="Takahashi S."/>
            <person name="Yoshida T."/>
            <person name="Shimamura S."/>
            <person name="Takaki Y."/>
            <person name="Nagai Y."/>
            <person name="Toyoda A."/>
            <person name="Suzuki Y."/>
            <person name="Arimoto A."/>
            <person name="Ishii H."/>
            <person name="Satoh N."/>
            <person name="Nishiyama T."/>
            <person name="Hasebe M."/>
            <person name="Maruyama T."/>
            <person name="Minagawa J."/>
            <person name="Obokata J."/>
            <person name="Shigenobu S."/>
        </authorList>
    </citation>
    <scope>NUCLEOTIDE SEQUENCE [LARGE SCALE GENOMIC DNA]</scope>
</reference>
<keyword evidence="2" id="KW-1185">Reference proteome</keyword>
<proteinExistence type="predicted"/>
<organism evidence="1 2">
    <name type="scientific">Elysia marginata</name>
    <dbReference type="NCBI Taxonomy" id="1093978"/>
    <lineage>
        <taxon>Eukaryota</taxon>
        <taxon>Metazoa</taxon>
        <taxon>Spiralia</taxon>
        <taxon>Lophotrochozoa</taxon>
        <taxon>Mollusca</taxon>
        <taxon>Gastropoda</taxon>
        <taxon>Heterobranchia</taxon>
        <taxon>Euthyneura</taxon>
        <taxon>Panpulmonata</taxon>
        <taxon>Sacoglossa</taxon>
        <taxon>Placobranchoidea</taxon>
        <taxon>Plakobranchidae</taxon>
        <taxon>Elysia</taxon>
    </lineage>
</organism>
<dbReference type="Proteomes" id="UP000762676">
    <property type="component" value="Unassembled WGS sequence"/>
</dbReference>
<sequence length="84" mass="9884">MRISNSIPDEDVMSNERLETCRQGRERQIKLLIDDFQKVHAALNKLSLEYSNVKSQCFCCRYFSLKRIIENAIEETDAATHYQQ</sequence>
<name>A0AAV4JRZ9_9GAST</name>
<gene>
    <name evidence="1" type="ORF">ElyMa_001688900</name>
</gene>
<comment type="caution">
    <text evidence="1">The sequence shown here is derived from an EMBL/GenBank/DDBJ whole genome shotgun (WGS) entry which is preliminary data.</text>
</comment>
<protein>
    <recommendedName>
        <fullName evidence="3">Syntaxin N-terminal domain-containing protein</fullName>
    </recommendedName>
</protein>
<evidence type="ECO:0000313" key="2">
    <source>
        <dbReference type="Proteomes" id="UP000762676"/>
    </source>
</evidence>
<accession>A0AAV4JRZ9</accession>
<dbReference type="EMBL" id="BMAT01003441">
    <property type="protein sequence ID" value="GFS25489.1"/>
    <property type="molecule type" value="Genomic_DNA"/>
</dbReference>